<keyword evidence="2" id="KW-0472">Membrane</keyword>
<evidence type="ECO:0000256" key="1">
    <source>
        <dbReference type="SAM" id="MobiDB-lite"/>
    </source>
</evidence>
<evidence type="ECO:0000313" key="3">
    <source>
        <dbReference type="EMBL" id="GID10928.1"/>
    </source>
</evidence>
<name>A0A8J3IYD4_9ACTN</name>
<proteinExistence type="predicted"/>
<accession>A0A8J3IYD4</accession>
<sequence length="159" mass="16099">MQSEDGWAMASGSHGFRVVRWTGRRRATPVGINLALGAAIVVAAALVAGLLPADRTDARLTVVALGVAVFAAVGVDVPAVAAAVAFAALVVNGFLVDRMGELGWHGRADLARLAVLVAAGVAGFVAGAALRLGRRRRGGTGDGPVRRRASAPRPPYAGS</sequence>
<feature type="transmembrane region" description="Helical" evidence="2">
    <location>
        <begin position="30"/>
        <end position="51"/>
    </location>
</feature>
<dbReference type="AlphaFoldDB" id="A0A8J3IYD4"/>
<evidence type="ECO:0000256" key="2">
    <source>
        <dbReference type="SAM" id="Phobius"/>
    </source>
</evidence>
<dbReference type="RefSeq" id="WP_203656561.1">
    <property type="nucleotide sequence ID" value="NZ_BAAAZM010000004.1"/>
</dbReference>
<dbReference type="EMBL" id="BOMB01000010">
    <property type="protein sequence ID" value="GID10928.1"/>
    <property type="molecule type" value="Genomic_DNA"/>
</dbReference>
<feature type="transmembrane region" description="Helical" evidence="2">
    <location>
        <begin position="63"/>
        <end position="90"/>
    </location>
</feature>
<keyword evidence="2" id="KW-0812">Transmembrane</keyword>
<keyword evidence="4" id="KW-1185">Reference proteome</keyword>
<feature type="region of interest" description="Disordered" evidence="1">
    <location>
        <begin position="137"/>
        <end position="159"/>
    </location>
</feature>
<evidence type="ECO:0000313" key="4">
    <source>
        <dbReference type="Proteomes" id="UP000612808"/>
    </source>
</evidence>
<dbReference type="Proteomes" id="UP000612808">
    <property type="component" value="Unassembled WGS sequence"/>
</dbReference>
<comment type="caution">
    <text evidence="3">The sequence shown here is derived from an EMBL/GenBank/DDBJ whole genome shotgun (WGS) entry which is preliminary data.</text>
</comment>
<feature type="transmembrane region" description="Helical" evidence="2">
    <location>
        <begin position="110"/>
        <end position="130"/>
    </location>
</feature>
<protein>
    <recommendedName>
        <fullName evidence="5">DUF4118 domain-containing protein</fullName>
    </recommendedName>
</protein>
<gene>
    <name evidence="3" type="ORF">Aru02nite_18170</name>
</gene>
<keyword evidence="2" id="KW-1133">Transmembrane helix</keyword>
<reference evidence="3" key="1">
    <citation type="submission" date="2021-01" db="EMBL/GenBank/DDBJ databases">
        <title>Whole genome shotgun sequence of Actinocatenispora rupis NBRC 107355.</title>
        <authorList>
            <person name="Komaki H."/>
            <person name="Tamura T."/>
        </authorList>
    </citation>
    <scope>NUCLEOTIDE SEQUENCE</scope>
    <source>
        <strain evidence="3">NBRC 107355</strain>
    </source>
</reference>
<organism evidence="3 4">
    <name type="scientific">Actinocatenispora rupis</name>
    <dbReference type="NCBI Taxonomy" id="519421"/>
    <lineage>
        <taxon>Bacteria</taxon>
        <taxon>Bacillati</taxon>
        <taxon>Actinomycetota</taxon>
        <taxon>Actinomycetes</taxon>
        <taxon>Micromonosporales</taxon>
        <taxon>Micromonosporaceae</taxon>
        <taxon>Actinocatenispora</taxon>
    </lineage>
</organism>
<evidence type="ECO:0008006" key="5">
    <source>
        <dbReference type="Google" id="ProtNLM"/>
    </source>
</evidence>